<feature type="transmembrane region" description="Helical" evidence="7">
    <location>
        <begin position="181"/>
        <end position="201"/>
    </location>
</feature>
<dbReference type="InterPro" id="IPR011701">
    <property type="entry name" value="MFS"/>
</dbReference>
<evidence type="ECO:0000313" key="10">
    <source>
        <dbReference type="Proteomes" id="UP001313282"/>
    </source>
</evidence>
<organism evidence="9 10">
    <name type="scientific">Orbilia javanica</name>
    <dbReference type="NCBI Taxonomy" id="47235"/>
    <lineage>
        <taxon>Eukaryota</taxon>
        <taxon>Fungi</taxon>
        <taxon>Dikarya</taxon>
        <taxon>Ascomycota</taxon>
        <taxon>Pezizomycotina</taxon>
        <taxon>Orbiliomycetes</taxon>
        <taxon>Orbiliales</taxon>
        <taxon>Orbiliaceae</taxon>
        <taxon>Orbilia</taxon>
    </lineage>
</organism>
<feature type="transmembrane region" description="Helical" evidence="7">
    <location>
        <begin position="270"/>
        <end position="290"/>
    </location>
</feature>
<feature type="compositionally biased region" description="Basic and acidic residues" evidence="6">
    <location>
        <begin position="1"/>
        <end position="11"/>
    </location>
</feature>
<feature type="transmembrane region" description="Helical" evidence="7">
    <location>
        <begin position="345"/>
        <end position="371"/>
    </location>
</feature>
<dbReference type="GO" id="GO:0140115">
    <property type="term" value="P:export across plasma membrane"/>
    <property type="evidence" value="ECO:0007669"/>
    <property type="project" value="UniProtKB-ARBA"/>
</dbReference>
<accession>A0AAN8P2V7</accession>
<feature type="transmembrane region" description="Helical" evidence="7">
    <location>
        <begin position="449"/>
        <end position="470"/>
    </location>
</feature>
<dbReference type="PROSITE" id="PS00216">
    <property type="entry name" value="SUGAR_TRANSPORT_1"/>
    <property type="match status" value="1"/>
</dbReference>
<evidence type="ECO:0000256" key="5">
    <source>
        <dbReference type="ARBA" id="ARBA00023136"/>
    </source>
</evidence>
<evidence type="ECO:0000256" key="6">
    <source>
        <dbReference type="SAM" id="MobiDB-lite"/>
    </source>
</evidence>
<gene>
    <name evidence="9" type="ORF">TWF718_001727</name>
</gene>
<keyword evidence="3 7" id="KW-0812">Transmembrane</keyword>
<feature type="transmembrane region" description="Helical" evidence="7">
    <location>
        <begin position="154"/>
        <end position="174"/>
    </location>
</feature>
<evidence type="ECO:0000256" key="7">
    <source>
        <dbReference type="SAM" id="Phobius"/>
    </source>
</evidence>
<dbReference type="GO" id="GO:0016020">
    <property type="term" value="C:membrane"/>
    <property type="evidence" value="ECO:0007669"/>
    <property type="project" value="UniProtKB-SubCell"/>
</dbReference>
<dbReference type="GO" id="GO:0022857">
    <property type="term" value="F:transmembrane transporter activity"/>
    <property type="evidence" value="ECO:0007669"/>
    <property type="project" value="InterPro"/>
</dbReference>
<dbReference type="Gene3D" id="1.20.1250.20">
    <property type="entry name" value="MFS general substrate transporter like domains"/>
    <property type="match status" value="1"/>
</dbReference>
<evidence type="ECO:0000256" key="1">
    <source>
        <dbReference type="ARBA" id="ARBA00004141"/>
    </source>
</evidence>
<evidence type="ECO:0000256" key="2">
    <source>
        <dbReference type="ARBA" id="ARBA00008335"/>
    </source>
</evidence>
<evidence type="ECO:0000256" key="4">
    <source>
        <dbReference type="ARBA" id="ARBA00022989"/>
    </source>
</evidence>
<dbReference type="PANTHER" id="PTHR23502">
    <property type="entry name" value="MAJOR FACILITATOR SUPERFAMILY"/>
    <property type="match status" value="1"/>
</dbReference>
<comment type="similarity">
    <text evidence="2">Belongs to the major facilitator superfamily.</text>
</comment>
<dbReference type="Pfam" id="PF07690">
    <property type="entry name" value="MFS_1"/>
    <property type="match status" value="1"/>
</dbReference>
<feature type="transmembrane region" description="Helical" evidence="7">
    <location>
        <begin position="424"/>
        <end position="443"/>
    </location>
</feature>
<comment type="subcellular location">
    <subcellularLocation>
        <location evidence="1">Membrane</location>
        <topology evidence="1">Multi-pass membrane protein</topology>
    </subcellularLocation>
</comment>
<dbReference type="AlphaFoldDB" id="A0AAN8P2V7"/>
<feature type="transmembrane region" description="Helical" evidence="7">
    <location>
        <begin position="241"/>
        <end position="264"/>
    </location>
</feature>
<dbReference type="CDD" id="cd17323">
    <property type="entry name" value="MFS_Tpo1_MDR_like"/>
    <property type="match status" value="1"/>
</dbReference>
<feature type="region of interest" description="Disordered" evidence="6">
    <location>
        <begin position="1"/>
        <end position="86"/>
    </location>
</feature>
<dbReference type="EMBL" id="JAVHNR010000001">
    <property type="protein sequence ID" value="KAK6357415.1"/>
    <property type="molecule type" value="Genomic_DNA"/>
</dbReference>
<name>A0AAN8P2V7_9PEZI</name>
<feature type="transmembrane region" description="Helical" evidence="7">
    <location>
        <begin position="115"/>
        <end position="134"/>
    </location>
</feature>
<feature type="domain" description="Major facilitator superfamily (MFS) profile" evidence="8">
    <location>
        <begin position="115"/>
        <end position="541"/>
    </location>
</feature>
<reference evidence="9 10" key="1">
    <citation type="submission" date="2019-10" db="EMBL/GenBank/DDBJ databases">
        <authorList>
            <person name="Palmer J.M."/>
        </authorList>
    </citation>
    <scope>NUCLEOTIDE SEQUENCE [LARGE SCALE GENOMIC DNA]</scope>
    <source>
        <strain evidence="9 10">TWF718</strain>
    </source>
</reference>
<dbReference type="InterPro" id="IPR020846">
    <property type="entry name" value="MFS_dom"/>
</dbReference>
<feature type="compositionally biased region" description="Basic and acidic residues" evidence="6">
    <location>
        <begin position="61"/>
        <end position="72"/>
    </location>
</feature>
<keyword evidence="4 7" id="KW-1133">Transmembrane helix</keyword>
<sequence>MEPLPELDRVVSHMSTRSQKNHKDQTALEKSLEAENRKLEDAETRLVDEDTQNLTRSRSRGNRETDLEKNEQDIPGSSMSNADTLADNDPYVVKWNGNDDPESPMNWPMSRKWKNMGVISFITLITPLASSMFAPAIPEVMMDFRNRSTTLSSFIVSVYLLGFAVGPIIIAPLSELYGRRWVYIACNYLFTAFTIACGRATSIGMLIAFRLLAGAAGCAPLTLGGGSIADMIPFEQRGKFMAIYGMGPLMGPIIGPIAGGYLGADAGWRWIFYVLAIALGVISIVSTFVLDETHHPTLLRHKARQLNQDNNTDKYKSMYHSDLPTKEVFTRAIWRPIKMLFFSPIILLLSLYMSVVYGYLYLLFTTFYIVFQGFYGFSTGSVGLSYLGIGVGSFLGLIIFGVLNDKVYVSLREKNGGDKPEYRLPMLTYSSWLIPVGMFMYGWTAEKHVHWIAPIIGTSFIGLGMLAAFMPIQSYLVDAFSFYAASAIGANTILRSTLGALLPLAGVPMYDALGVGPGNSLLGGIALLMIPIPFFFQKYGERIRERYKVDFD</sequence>
<evidence type="ECO:0000256" key="3">
    <source>
        <dbReference type="ARBA" id="ARBA00022692"/>
    </source>
</evidence>
<feature type="transmembrane region" description="Helical" evidence="7">
    <location>
        <begin position="518"/>
        <end position="536"/>
    </location>
</feature>
<dbReference type="SUPFAM" id="SSF103473">
    <property type="entry name" value="MFS general substrate transporter"/>
    <property type="match status" value="1"/>
</dbReference>
<dbReference type="PANTHER" id="PTHR23502:SF68">
    <property type="entry name" value="MULTIDRUG TRANSPORTER, PUTATIVE (AFU_ORTHOLOGUE AFUA_3G01120)-RELATED"/>
    <property type="match status" value="1"/>
</dbReference>
<dbReference type="InterPro" id="IPR036259">
    <property type="entry name" value="MFS_trans_sf"/>
</dbReference>
<feature type="transmembrane region" description="Helical" evidence="7">
    <location>
        <begin position="207"/>
        <end position="229"/>
    </location>
</feature>
<dbReference type="PROSITE" id="PS50850">
    <property type="entry name" value="MFS"/>
    <property type="match status" value="1"/>
</dbReference>
<proteinExistence type="inferred from homology"/>
<feature type="transmembrane region" description="Helical" evidence="7">
    <location>
        <begin position="482"/>
        <end position="506"/>
    </location>
</feature>
<dbReference type="GO" id="GO:0042908">
    <property type="term" value="P:xenobiotic transport"/>
    <property type="evidence" value="ECO:0007669"/>
    <property type="project" value="UniProtKB-ARBA"/>
</dbReference>
<dbReference type="FunFam" id="1.20.1250.20:FF:000011">
    <property type="entry name" value="MFS multidrug transporter, putative"/>
    <property type="match status" value="1"/>
</dbReference>
<protein>
    <recommendedName>
        <fullName evidence="8">Major facilitator superfamily (MFS) profile domain-containing protein</fullName>
    </recommendedName>
</protein>
<dbReference type="Proteomes" id="UP001313282">
    <property type="component" value="Unassembled WGS sequence"/>
</dbReference>
<comment type="caution">
    <text evidence="9">The sequence shown here is derived from an EMBL/GenBank/DDBJ whole genome shotgun (WGS) entry which is preliminary data.</text>
</comment>
<dbReference type="InterPro" id="IPR005829">
    <property type="entry name" value="Sugar_transporter_CS"/>
</dbReference>
<keyword evidence="10" id="KW-1185">Reference proteome</keyword>
<evidence type="ECO:0000259" key="8">
    <source>
        <dbReference type="PROSITE" id="PS50850"/>
    </source>
</evidence>
<feature type="compositionally biased region" description="Basic and acidic residues" evidence="6">
    <location>
        <begin position="21"/>
        <end position="48"/>
    </location>
</feature>
<evidence type="ECO:0000313" key="9">
    <source>
        <dbReference type="EMBL" id="KAK6357415.1"/>
    </source>
</evidence>
<keyword evidence="5 7" id="KW-0472">Membrane</keyword>
<feature type="transmembrane region" description="Helical" evidence="7">
    <location>
        <begin position="383"/>
        <end position="403"/>
    </location>
</feature>